<dbReference type="PANTHER" id="PTHR47990">
    <property type="entry name" value="2-OXOGLUTARATE (2OG) AND FE(II)-DEPENDENT OXYGENASE SUPERFAMILY PROTEIN-RELATED"/>
    <property type="match status" value="1"/>
</dbReference>
<sequence>MATKCSIPVIDLQDFPNQSSKLMAACEEWGCFRLINHHEVLPSTLMSEMKSVVRSLFDLPVEIKRQNLDVIVGSGYMAPTTKNPLHEGLGLYDMASHQDVNTFCCQLDASSHQRHSLFLYVYILGSLVLDIDISQDSRFFNIRVFGIVYLREIIIKYARAVHELFMRIGEKLAEALGVKGENIGFENWRCQIRMNKYHFTPQSVGLSGVPIHTDSGFLTILQDDEDVGGLEVMDKFGHFFPVDPWPGTLIINVGDMATVWSNGRFCNVKHRVQCKEATIRLSIASSLLGPRETIGPLPELVDVDHSRVYVPTTYEDYRKLRLSTNFHAGEALELLQAPSCEN</sequence>
<keyword evidence="3" id="KW-0560">Oxidoreductase</keyword>
<evidence type="ECO:0000259" key="4">
    <source>
        <dbReference type="PROSITE" id="PS51471"/>
    </source>
</evidence>
<dbReference type="Gene3D" id="2.60.120.330">
    <property type="entry name" value="B-lactam Antibiotic, Isopenicillin N Synthase, Chain"/>
    <property type="match status" value="1"/>
</dbReference>
<keyword evidence="1 3" id="KW-0479">Metal-binding</keyword>
<dbReference type="EMBL" id="JARYMX010000007">
    <property type="protein sequence ID" value="KAJ9541004.1"/>
    <property type="molecule type" value="Genomic_DNA"/>
</dbReference>
<dbReference type="SUPFAM" id="SSF51197">
    <property type="entry name" value="Clavaminate synthase-like"/>
    <property type="match status" value="1"/>
</dbReference>
<evidence type="ECO:0000313" key="6">
    <source>
        <dbReference type="Proteomes" id="UP001172457"/>
    </source>
</evidence>
<dbReference type="PROSITE" id="PS51471">
    <property type="entry name" value="FE2OG_OXY"/>
    <property type="match status" value="1"/>
</dbReference>
<gene>
    <name evidence="5" type="ORF">OSB04_027510</name>
</gene>
<dbReference type="InterPro" id="IPR005123">
    <property type="entry name" value="Oxoglu/Fe-dep_dioxygenase_dom"/>
</dbReference>
<dbReference type="Pfam" id="PF14226">
    <property type="entry name" value="DIOX_N"/>
    <property type="match status" value="1"/>
</dbReference>
<evidence type="ECO:0000313" key="5">
    <source>
        <dbReference type="EMBL" id="KAJ9541004.1"/>
    </source>
</evidence>
<dbReference type="InterPro" id="IPR050231">
    <property type="entry name" value="Iron_ascorbate_oxido_reductase"/>
</dbReference>
<evidence type="ECO:0000256" key="2">
    <source>
        <dbReference type="ARBA" id="ARBA00023004"/>
    </source>
</evidence>
<comment type="caution">
    <text evidence="5">The sequence shown here is derived from an EMBL/GenBank/DDBJ whole genome shotgun (WGS) entry which is preliminary data.</text>
</comment>
<feature type="domain" description="Fe2OG dioxygenase" evidence="4">
    <location>
        <begin position="186"/>
        <end position="290"/>
    </location>
</feature>
<organism evidence="5 6">
    <name type="scientific">Centaurea solstitialis</name>
    <name type="common">yellow star-thistle</name>
    <dbReference type="NCBI Taxonomy" id="347529"/>
    <lineage>
        <taxon>Eukaryota</taxon>
        <taxon>Viridiplantae</taxon>
        <taxon>Streptophyta</taxon>
        <taxon>Embryophyta</taxon>
        <taxon>Tracheophyta</taxon>
        <taxon>Spermatophyta</taxon>
        <taxon>Magnoliopsida</taxon>
        <taxon>eudicotyledons</taxon>
        <taxon>Gunneridae</taxon>
        <taxon>Pentapetalae</taxon>
        <taxon>asterids</taxon>
        <taxon>campanulids</taxon>
        <taxon>Asterales</taxon>
        <taxon>Asteraceae</taxon>
        <taxon>Carduoideae</taxon>
        <taxon>Cardueae</taxon>
        <taxon>Centaureinae</taxon>
        <taxon>Centaurea</taxon>
    </lineage>
</organism>
<evidence type="ECO:0000256" key="1">
    <source>
        <dbReference type="ARBA" id="ARBA00022723"/>
    </source>
</evidence>
<proteinExistence type="inferred from homology"/>
<dbReference type="Proteomes" id="UP001172457">
    <property type="component" value="Chromosome 7"/>
</dbReference>
<dbReference type="GO" id="GO:0016705">
    <property type="term" value="F:oxidoreductase activity, acting on paired donors, with incorporation or reduction of molecular oxygen"/>
    <property type="evidence" value="ECO:0007669"/>
    <property type="project" value="UniProtKB-ARBA"/>
</dbReference>
<protein>
    <recommendedName>
        <fullName evidence="4">Fe2OG dioxygenase domain-containing protein</fullName>
    </recommendedName>
</protein>
<dbReference type="Pfam" id="PF03171">
    <property type="entry name" value="2OG-FeII_Oxy"/>
    <property type="match status" value="1"/>
</dbReference>
<dbReference type="InterPro" id="IPR026992">
    <property type="entry name" value="DIOX_N"/>
</dbReference>
<dbReference type="InterPro" id="IPR044861">
    <property type="entry name" value="IPNS-like_FE2OG_OXY"/>
</dbReference>
<accession>A0AA38SDQ9</accession>
<evidence type="ECO:0000256" key="3">
    <source>
        <dbReference type="RuleBase" id="RU003682"/>
    </source>
</evidence>
<comment type="similarity">
    <text evidence="3">Belongs to the iron/ascorbate-dependent oxidoreductase family.</text>
</comment>
<dbReference type="GO" id="GO:0046872">
    <property type="term" value="F:metal ion binding"/>
    <property type="evidence" value="ECO:0007669"/>
    <property type="project" value="UniProtKB-KW"/>
</dbReference>
<keyword evidence="2 3" id="KW-0408">Iron</keyword>
<reference evidence="5" key="1">
    <citation type="submission" date="2023-03" db="EMBL/GenBank/DDBJ databases">
        <title>Chromosome-scale reference genome and RAD-based genetic map of yellow starthistle (Centaurea solstitialis) reveal putative structural variation and QTLs associated with invader traits.</title>
        <authorList>
            <person name="Reatini B."/>
            <person name="Cang F.A."/>
            <person name="Jiang Q."/>
            <person name="Mckibben M.T.W."/>
            <person name="Barker M.S."/>
            <person name="Rieseberg L.H."/>
            <person name="Dlugosch K.M."/>
        </authorList>
    </citation>
    <scope>NUCLEOTIDE SEQUENCE</scope>
    <source>
        <strain evidence="5">CAN-66</strain>
        <tissue evidence="5">Leaf</tissue>
    </source>
</reference>
<name>A0AA38SDQ9_9ASTR</name>
<dbReference type="AlphaFoldDB" id="A0AA38SDQ9"/>
<keyword evidence="6" id="KW-1185">Reference proteome</keyword>
<dbReference type="InterPro" id="IPR027443">
    <property type="entry name" value="IPNS-like_sf"/>
</dbReference>